<dbReference type="EMBL" id="RHHM01000003">
    <property type="protein sequence ID" value="RQM39108.1"/>
    <property type="molecule type" value="Genomic_DNA"/>
</dbReference>
<gene>
    <name evidence="2" type="ORF">EB241_04950</name>
</gene>
<accession>A0A3N6S0P5</accession>
<reference evidence="2 3" key="1">
    <citation type="submission" date="2018-10" db="EMBL/GenBank/DDBJ databases">
        <title>Draft genome sequence for the type isolate of Erwinia psidii, agent causal of bacterial blight in guava (Psidium guajava) and wilt and die-back of Eucalyptus spp.</title>
        <authorList>
            <person name="Hermenegildo P.S."/>
            <person name="Santos S.A."/>
            <person name="Guimaraes L.M.S."/>
            <person name="Vidigal P.M.P."/>
            <person name="Pereira I.C."/>
            <person name="Badel J.L."/>
            <person name="Alfenas-Zerbini P."/>
            <person name="Ferreira M.A.S.V."/>
            <person name="Alfenas A.C."/>
        </authorList>
    </citation>
    <scope>NUCLEOTIDE SEQUENCE [LARGE SCALE GENOMIC DNA]</scope>
    <source>
        <strain evidence="2 3">IBSBF 435</strain>
    </source>
</reference>
<comment type="caution">
    <text evidence="2">The sequence shown here is derived from an EMBL/GenBank/DDBJ whole genome shotgun (WGS) entry which is preliminary data.</text>
</comment>
<proteinExistence type="predicted"/>
<sequence>MKIHLEADYTICTTFQPIYSLSGQLISVGLMSHFSHSSANVAIPLDLLMPQLSQAQRITLLQNQLNIIEKHHDFFRLHGVKVTLKTDEVLAMAITENEFMARKMDALELIELEINEDFPGLKLGKNNPSLLSLSERFALSLENYGSGKVSSTAVYDNLFTSIKLDKGFMQHNMKRPSFKPFINALLEHIRPHCQNVIVQGIEDLAALEIIRHFDFDGIQSSLFSPVSEEVLCSLIDAPLDLPSLHQQ</sequence>
<evidence type="ECO:0000313" key="2">
    <source>
        <dbReference type="EMBL" id="RQM39108.1"/>
    </source>
</evidence>
<name>A0A3N6S0P5_9GAMM</name>
<protein>
    <submittedName>
        <fullName evidence="2">EAL domain-containing protein</fullName>
    </submittedName>
</protein>
<dbReference type="InterPro" id="IPR035919">
    <property type="entry name" value="EAL_sf"/>
</dbReference>
<dbReference type="InterPro" id="IPR001633">
    <property type="entry name" value="EAL_dom"/>
</dbReference>
<dbReference type="AlphaFoldDB" id="A0A3N6S0P5"/>
<dbReference type="Gene3D" id="3.20.20.450">
    <property type="entry name" value="EAL domain"/>
    <property type="match status" value="1"/>
</dbReference>
<dbReference type="OrthoDB" id="8552213at2"/>
<dbReference type="RefSeq" id="WP_124232091.1">
    <property type="nucleotide sequence ID" value="NZ_RHHM01000003.1"/>
</dbReference>
<evidence type="ECO:0000313" key="3">
    <source>
        <dbReference type="Proteomes" id="UP000279457"/>
    </source>
</evidence>
<keyword evidence="3" id="KW-1185">Reference proteome</keyword>
<dbReference type="Proteomes" id="UP000279457">
    <property type="component" value="Unassembled WGS sequence"/>
</dbReference>
<dbReference type="SUPFAM" id="SSF141868">
    <property type="entry name" value="EAL domain-like"/>
    <property type="match status" value="1"/>
</dbReference>
<dbReference type="Pfam" id="PF00563">
    <property type="entry name" value="EAL"/>
    <property type="match status" value="1"/>
</dbReference>
<organism evidence="2 3">
    <name type="scientific">Erwinia psidii</name>
    <dbReference type="NCBI Taxonomy" id="69224"/>
    <lineage>
        <taxon>Bacteria</taxon>
        <taxon>Pseudomonadati</taxon>
        <taxon>Pseudomonadota</taxon>
        <taxon>Gammaproteobacteria</taxon>
        <taxon>Enterobacterales</taxon>
        <taxon>Erwiniaceae</taxon>
        <taxon>Erwinia</taxon>
    </lineage>
</organism>
<evidence type="ECO:0000259" key="1">
    <source>
        <dbReference type="Pfam" id="PF00563"/>
    </source>
</evidence>
<feature type="domain" description="EAL" evidence="1">
    <location>
        <begin position="11"/>
        <end position="224"/>
    </location>
</feature>